<sequence>MSMSGVETVLRIERGRANEDELAALTAVLLSLAPVPQPVEVESARAGSCWWRRPAGYLSPGSWR</sequence>
<evidence type="ECO:0000313" key="1">
    <source>
        <dbReference type="EMBL" id="QNS09208.1"/>
    </source>
</evidence>
<dbReference type="AlphaFoldDB" id="A0A7H1BKF3"/>
<keyword evidence="1" id="KW-0614">Plasmid</keyword>
<organism evidence="1 2">
    <name type="scientific">Streptomyces xanthii</name>
    <dbReference type="NCBI Taxonomy" id="2768069"/>
    <lineage>
        <taxon>Bacteria</taxon>
        <taxon>Bacillati</taxon>
        <taxon>Actinomycetota</taxon>
        <taxon>Actinomycetes</taxon>
        <taxon>Kitasatosporales</taxon>
        <taxon>Streptomycetaceae</taxon>
        <taxon>Streptomyces</taxon>
    </lineage>
</organism>
<proteinExistence type="predicted"/>
<protein>
    <submittedName>
        <fullName evidence="1">Acyl-CoA carboxylase subunit epsilon</fullName>
    </submittedName>
</protein>
<dbReference type="GO" id="GO:0003989">
    <property type="term" value="F:acetyl-CoA carboxylase activity"/>
    <property type="evidence" value="ECO:0007669"/>
    <property type="project" value="InterPro"/>
</dbReference>
<dbReference type="Proteomes" id="UP000516428">
    <property type="component" value="Plasmid unnamed1"/>
</dbReference>
<accession>A0A7H1BKF3</accession>
<dbReference type="Pfam" id="PF13822">
    <property type="entry name" value="ACC_epsilon"/>
    <property type="match status" value="1"/>
</dbReference>
<dbReference type="EMBL" id="CP061282">
    <property type="protein sequence ID" value="QNS09208.1"/>
    <property type="molecule type" value="Genomic_DNA"/>
</dbReference>
<evidence type="ECO:0000313" key="2">
    <source>
        <dbReference type="Proteomes" id="UP000516428"/>
    </source>
</evidence>
<reference evidence="1 2" key="1">
    <citation type="submission" date="2020-09" db="EMBL/GenBank/DDBJ databases">
        <title>A novel species.</title>
        <authorList>
            <person name="Gao J."/>
        </authorList>
    </citation>
    <scope>NUCLEOTIDE SEQUENCE [LARGE SCALE GENOMIC DNA]</scope>
    <source>
        <strain evidence="1 2">CRXT-Y-14</strain>
        <plasmid evidence="1 2">unnamed1</plasmid>
    </source>
</reference>
<name>A0A7H1BKF3_9ACTN</name>
<dbReference type="InterPro" id="IPR032716">
    <property type="entry name" value="ACC_epsilon"/>
</dbReference>
<dbReference type="KEGG" id="sxn:IAG42_36230"/>
<dbReference type="GO" id="GO:0004658">
    <property type="term" value="F:propionyl-CoA carboxylase activity"/>
    <property type="evidence" value="ECO:0007669"/>
    <property type="project" value="InterPro"/>
</dbReference>
<gene>
    <name evidence="1" type="ORF">IAG42_36230</name>
</gene>
<geneLocation type="plasmid" evidence="1 2">
    <name>unnamed1</name>
</geneLocation>
<keyword evidence="2" id="KW-1185">Reference proteome</keyword>